<dbReference type="AlphaFoldDB" id="A0A2U8FR41"/>
<name>A0A2U8FR41_9BURK</name>
<gene>
    <name evidence="2" type="ORF">DEH84_08675</name>
</gene>
<reference evidence="2 3" key="1">
    <citation type="submission" date="2018-05" db="EMBL/GenBank/DDBJ databases">
        <title>complete genome sequence of Aquabacterium olei NBRC 110486.</title>
        <authorList>
            <person name="Tang B."/>
            <person name="Chang J."/>
            <person name="Zhang L."/>
            <person name="Yang H."/>
        </authorList>
    </citation>
    <scope>NUCLEOTIDE SEQUENCE [LARGE SCALE GENOMIC DNA]</scope>
    <source>
        <strain evidence="2 3">NBRC 110486</strain>
    </source>
</reference>
<evidence type="ECO:0000313" key="3">
    <source>
        <dbReference type="Proteomes" id="UP000244892"/>
    </source>
</evidence>
<dbReference type="RefSeq" id="WP_109036497.1">
    <property type="nucleotide sequence ID" value="NZ_CP029210.1"/>
</dbReference>
<dbReference type="InterPro" id="IPR035897">
    <property type="entry name" value="Toll_tir_struct_dom_sf"/>
</dbReference>
<dbReference type="InterPro" id="IPR000157">
    <property type="entry name" value="TIR_dom"/>
</dbReference>
<dbReference type="SUPFAM" id="SSF52200">
    <property type="entry name" value="Toll/Interleukin receptor TIR domain"/>
    <property type="match status" value="1"/>
</dbReference>
<dbReference type="Proteomes" id="UP000244892">
    <property type="component" value="Chromosome"/>
</dbReference>
<accession>A0A2U8FR41</accession>
<evidence type="ECO:0000259" key="1">
    <source>
        <dbReference type="PROSITE" id="PS50104"/>
    </source>
</evidence>
<dbReference type="Pfam" id="PF13676">
    <property type="entry name" value="TIR_2"/>
    <property type="match status" value="1"/>
</dbReference>
<proteinExistence type="predicted"/>
<evidence type="ECO:0000313" key="2">
    <source>
        <dbReference type="EMBL" id="AWI53493.1"/>
    </source>
</evidence>
<organism evidence="2 3">
    <name type="scientific">Aquabacterium olei</name>
    <dbReference type="NCBI Taxonomy" id="1296669"/>
    <lineage>
        <taxon>Bacteria</taxon>
        <taxon>Pseudomonadati</taxon>
        <taxon>Pseudomonadota</taxon>
        <taxon>Betaproteobacteria</taxon>
        <taxon>Burkholderiales</taxon>
        <taxon>Aquabacterium</taxon>
    </lineage>
</organism>
<keyword evidence="3" id="KW-1185">Reference proteome</keyword>
<dbReference type="EMBL" id="CP029210">
    <property type="protein sequence ID" value="AWI53493.1"/>
    <property type="molecule type" value="Genomic_DNA"/>
</dbReference>
<feature type="domain" description="TIR" evidence="1">
    <location>
        <begin position="1"/>
        <end position="142"/>
    </location>
</feature>
<dbReference type="Gene3D" id="3.40.50.10140">
    <property type="entry name" value="Toll/interleukin-1 receptor homology (TIR) domain"/>
    <property type="match status" value="1"/>
</dbReference>
<dbReference type="SMART" id="SM00255">
    <property type="entry name" value="TIR"/>
    <property type="match status" value="1"/>
</dbReference>
<dbReference type="PROSITE" id="PS50104">
    <property type="entry name" value="TIR"/>
    <property type="match status" value="1"/>
</dbReference>
<sequence length="321" mass="35927">MAKVFFSYSHDDEAYRDQLEKHLALLRHEGLIESWHDRRILAGADLNQVIDDQLNQADVILLLVSASFLSSRYCYSIEMARALERQSRGEAQVIPVIVRPCDWQQPPLSGLMAVPKDGKAITMWANHDEAYTDVARSIRAVVTQLGGRAHDAGTVSRAQPPAVASPVRAEQVSLPRSSNLRMRKEFTERDQDEFLHAAFDYLARFFEGSLAELQARTTGVEGVFRRIDANAFSGVIYRDGKKVSQCGIRLGALGFRSGGITYSSDPSAPAGSYNEMVSVDKDDQAMYFKPLGMAMHRGRDDKLSHEGLAEFFWELLIKQLQ</sequence>
<dbReference type="OrthoDB" id="1426235at2"/>
<protein>
    <recommendedName>
        <fullName evidence="1">TIR domain-containing protein</fullName>
    </recommendedName>
</protein>
<dbReference type="KEGG" id="aon:DEH84_08675"/>
<dbReference type="GO" id="GO:0007165">
    <property type="term" value="P:signal transduction"/>
    <property type="evidence" value="ECO:0007669"/>
    <property type="project" value="InterPro"/>
</dbReference>